<evidence type="ECO:0000256" key="10">
    <source>
        <dbReference type="ARBA" id="ARBA00023180"/>
    </source>
</evidence>
<dbReference type="EMBL" id="CAXLJM020000067">
    <property type="protein sequence ID" value="CAL8122244.1"/>
    <property type="molecule type" value="Genomic_DNA"/>
</dbReference>
<dbReference type="InterPro" id="IPR034182">
    <property type="entry name" value="Kexin/furin"/>
</dbReference>
<keyword evidence="4 11" id="KW-0645">Protease</keyword>
<dbReference type="CDD" id="cd04059">
    <property type="entry name" value="Peptidases_S8_Protein_convertases_Kexins_Furin-like"/>
    <property type="match status" value="1"/>
</dbReference>
<dbReference type="PRINTS" id="PR00723">
    <property type="entry name" value="SUBTILISIN"/>
</dbReference>
<feature type="domain" description="P/Homo B" evidence="14">
    <location>
        <begin position="319"/>
        <end position="457"/>
    </location>
</feature>
<dbReference type="InterPro" id="IPR023828">
    <property type="entry name" value="Peptidase_S8_Ser-AS"/>
</dbReference>
<keyword evidence="6" id="KW-0732">Signal</keyword>
<evidence type="ECO:0000313" key="15">
    <source>
        <dbReference type="EMBL" id="CAL8122244.1"/>
    </source>
</evidence>
<dbReference type="InterPro" id="IPR000742">
    <property type="entry name" value="EGF"/>
</dbReference>
<dbReference type="SUPFAM" id="SSF49785">
    <property type="entry name" value="Galactose-binding domain-like"/>
    <property type="match status" value="1"/>
</dbReference>
<evidence type="ECO:0000259" key="14">
    <source>
        <dbReference type="PROSITE" id="PS51829"/>
    </source>
</evidence>
<feature type="active site" description="Charge relay system" evidence="11">
    <location>
        <position position="22"/>
    </location>
</feature>
<keyword evidence="8 11" id="KW-0720">Serine protease</keyword>
<keyword evidence="3" id="KW-0964">Secreted</keyword>
<dbReference type="PANTHER" id="PTHR42884">
    <property type="entry name" value="PROPROTEIN CONVERTASE SUBTILISIN/KEXIN-RELATED"/>
    <property type="match status" value="1"/>
</dbReference>
<dbReference type="InterPro" id="IPR009030">
    <property type="entry name" value="Growth_fac_rcpt_cys_sf"/>
</dbReference>
<keyword evidence="5" id="KW-0165">Cleavage on pair of basic residues</keyword>
<feature type="region of interest" description="Disordered" evidence="12">
    <location>
        <begin position="1008"/>
        <end position="1027"/>
    </location>
</feature>
<dbReference type="Gene3D" id="3.40.50.200">
    <property type="entry name" value="Peptidase S8/S53 domain"/>
    <property type="match status" value="1"/>
</dbReference>
<dbReference type="Proteomes" id="UP001642540">
    <property type="component" value="Unassembled WGS sequence"/>
</dbReference>
<evidence type="ECO:0000256" key="2">
    <source>
        <dbReference type="ARBA" id="ARBA00005325"/>
    </source>
</evidence>
<dbReference type="Pfam" id="PF01483">
    <property type="entry name" value="P_proprotein"/>
    <property type="match status" value="1"/>
</dbReference>
<feature type="region of interest" description="Disordered" evidence="12">
    <location>
        <begin position="464"/>
        <end position="502"/>
    </location>
</feature>
<keyword evidence="13" id="KW-1133">Transmembrane helix</keyword>
<evidence type="ECO:0000256" key="13">
    <source>
        <dbReference type="SAM" id="Phobius"/>
    </source>
</evidence>
<keyword evidence="16" id="KW-1185">Reference proteome</keyword>
<dbReference type="SUPFAM" id="SSF57184">
    <property type="entry name" value="Growth factor receptor domain"/>
    <property type="match status" value="3"/>
</dbReference>
<dbReference type="PROSITE" id="PS00137">
    <property type="entry name" value="SUBTILASE_HIS"/>
    <property type="match status" value="1"/>
</dbReference>
<evidence type="ECO:0000256" key="9">
    <source>
        <dbReference type="ARBA" id="ARBA00023157"/>
    </source>
</evidence>
<evidence type="ECO:0000256" key="11">
    <source>
        <dbReference type="PROSITE-ProRule" id="PRU01240"/>
    </source>
</evidence>
<dbReference type="Gene3D" id="2.10.220.10">
    <property type="entry name" value="Hormone Receptor, Insulin-like Growth Factor Receptor 1, Chain A, domain 2"/>
    <property type="match status" value="6"/>
</dbReference>
<dbReference type="InterPro" id="IPR043601">
    <property type="entry name" value="Rspo_Fu-CRD_dom"/>
</dbReference>
<dbReference type="Gene3D" id="2.60.120.260">
    <property type="entry name" value="Galactose-binding domain-like"/>
    <property type="match status" value="1"/>
</dbReference>
<evidence type="ECO:0000256" key="6">
    <source>
        <dbReference type="ARBA" id="ARBA00022729"/>
    </source>
</evidence>
<organism evidence="15 16">
    <name type="scientific">Orchesella dallaii</name>
    <dbReference type="NCBI Taxonomy" id="48710"/>
    <lineage>
        <taxon>Eukaryota</taxon>
        <taxon>Metazoa</taxon>
        <taxon>Ecdysozoa</taxon>
        <taxon>Arthropoda</taxon>
        <taxon>Hexapoda</taxon>
        <taxon>Collembola</taxon>
        <taxon>Entomobryomorpha</taxon>
        <taxon>Entomobryoidea</taxon>
        <taxon>Orchesellidae</taxon>
        <taxon>Orchesellinae</taxon>
        <taxon>Orchesella</taxon>
    </lineage>
</organism>
<dbReference type="InterPro" id="IPR023827">
    <property type="entry name" value="Peptidase_S8_Asp-AS"/>
</dbReference>
<protein>
    <recommendedName>
        <fullName evidence="14">P/Homo B domain-containing protein</fullName>
    </recommendedName>
</protein>
<evidence type="ECO:0000256" key="4">
    <source>
        <dbReference type="ARBA" id="ARBA00022670"/>
    </source>
</evidence>
<feature type="active site" description="Charge relay system" evidence="11">
    <location>
        <position position="61"/>
    </location>
</feature>
<feature type="region of interest" description="Disordered" evidence="12">
    <location>
        <begin position="36"/>
        <end position="61"/>
    </location>
</feature>
<dbReference type="PROSITE" id="PS51892">
    <property type="entry name" value="SUBTILASE"/>
    <property type="match status" value="1"/>
</dbReference>
<keyword evidence="7 11" id="KW-0378">Hydrolase</keyword>
<keyword evidence="13" id="KW-0812">Transmembrane</keyword>
<feature type="transmembrane region" description="Helical" evidence="13">
    <location>
        <begin position="966"/>
        <end position="986"/>
    </location>
</feature>
<name>A0ABP1R7W7_9HEXA</name>
<dbReference type="PROSITE" id="PS51829">
    <property type="entry name" value="P_HOMO_B"/>
    <property type="match status" value="1"/>
</dbReference>
<accession>A0ABP1R7W7</accession>
<sequence length="1094" mass="119152">MNVQTAWKRGYTGKGVTVSILDDGIQTNHPDLVLNYDPRASTDINDNDNDPYPQDNGDNKHGTRCAGEVAATAGNNICGVGVAYNASIGGVRMLDGTVNDAVEAKALGLNPDHVDIFSASWGPEDDGKTVDGPGPLARRAFIYGVTNGRRGLGSIFIWASGNGGRHVDSCNCDGYTNSIFTLSISSATQGGYKPWYLEECSSTLATTYSSGTPTLDKSVATVDMDGRLRPDHICTVEHTGTSASAPLAAGIAALALEANPNLSWRDLQHLVVITSRPDPLEKEEGWYINGVQRKFSHKFGYGLMDAGKMVDLAVDWAGTPPQHICKSREIREDREVPGSHLGKVKVFMDVDGCAGTNSEIRYLEHVQCKISLRFFPRGNLRILLTSPMGTTSVLLFERPRDVSSSNFDDWPFLSVHFWGEQAHGRWTLEIINSGSRRINQPGMLKKWQLILYGTDTNPVRLKSRSLQQPQNPSYNPSGAGTHASYRSASLPPYAETQQQQSTQLPPRFVPQEYLFGSGSEVQPQTQSKSHMVRSQCQNEYWVRDLAICVNDCPDGYFEDSHAKECLSCPQRCKSCHNSSSCTACEHNLVLFGTSCMSKCPQHFFEADSSCEPCPVEHCNSCAGLMGNECVQCGAGYLLQENQCVSACGEGKRASGSGECVECPTGCVSCGETKCFVCSTGFQLSGDATECLPTIKDPATSACPATMFLEEQSGQCVGCGDNNCVRCSGVGECSQCKEGMLLRRGHCVPSCGDGFYKNLNEKECFKCATLCTRCLTSEICDECRSDGMLQDGKCLPHCSDGYFNDAGTCVTCASSCETCIGPKDNECVTCGSGRTLSKSGTCALTNQLYQETTSSLFTNGSCSEGFYYEEHGRECRPCHPSCSRCIGSLPFQCRTCRYPLRLDRGSSRCIPCCAKESAQDCCHCDEKRHSGRSPTIYNGECHFVSRRVSDSVEQEMESESGSSSDKVVLMSFWFTVFVLAVAVVLTFQRNRRKKRGASNNYGFDEPSFNFSSSPSSEALLSTRGGKTSGWSKSMKYTPLKLNDDMGADEQATGDILDNNSDEMDPEFHHDHDDDENGHALSNNILSEGVPLVLKT</sequence>
<keyword evidence="10" id="KW-0325">Glycoprotein</keyword>
<evidence type="ECO:0000256" key="12">
    <source>
        <dbReference type="SAM" id="MobiDB-lite"/>
    </source>
</evidence>
<dbReference type="SMART" id="SM00181">
    <property type="entry name" value="EGF"/>
    <property type="match status" value="5"/>
</dbReference>
<comment type="similarity">
    <text evidence="2">Belongs to the peptidase S8 family. Furin subfamily.</text>
</comment>
<dbReference type="PANTHER" id="PTHR42884:SF23">
    <property type="entry name" value="FURIN-LIKE PROTEASE 2"/>
    <property type="match status" value="1"/>
</dbReference>
<dbReference type="InterPro" id="IPR002884">
    <property type="entry name" value="P_dom"/>
</dbReference>
<comment type="subcellular location">
    <subcellularLocation>
        <location evidence="1">Secreted</location>
    </subcellularLocation>
</comment>
<dbReference type="InterPro" id="IPR000209">
    <property type="entry name" value="Peptidase_S8/S53_dom"/>
</dbReference>
<dbReference type="Pfam" id="PF15913">
    <property type="entry name" value="Furin-like_2"/>
    <property type="match status" value="1"/>
</dbReference>
<feature type="region of interest" description="Disordered" evidence="12">
    <location>
        <begin position="1040"/>
        <end position="1082"/>
    </location>
</feature>
<dbReference type="InterPro" id="IPR022398">
    <property type="entry name" value="Peptidase_S8_His-AS"/>
</dbReference>
<keyword evidence="13" id="KW-0472">Membrane</keyword>
<evidence type="ECO:0000256" key="5">
    <source>
        <dbReference type="ARBA" id="ARBA00022685"/>
    </source>
</evidence>
<feature type="compositionally biased region" description="Polar residues" evidence="12">
    <location>
        <begin position="464"/>
        <end position="478"/>
    </location>
</feature>
<keyword evidence="9" id="KW-1015">Disulfide bond</keyword>
<evidence type="ECO:0000256" key="3">
    <source>
        <dbReference type="ARBA" id="ARBA00022525"/>
    </source>
</evidence>
<dbReference type="InterPro" id="IPR008979">
    <property type="entry name" value="Galactose-bd-like_sf"/>
</dbReference>
<feature type="active site" description="Charge relay system" evidence="11">
    <location>
        <position position="242"/>
    </location>
</feature>
<dbReference type="Pfam" id="PF00082">
    <property type="entry name" value="Peptidase_S8"/>
    <property type="match status" value="1"/>
</dbReference>
<evidence type="ECO:0000256" key="1">
    <source>
        <dbReference type="ARBA" id="ARBA00004613"/>
    </source>
</evidence>
<dbReference type="CDD" id="cd00064">
    <property type="entry name" value="FU"/>
    <property type="match status" value="4"/>
</dbReference>
<reference evidence="15 16" key="1">
    <citation type="submission" date="2024-08" db="EMBL/GenBank/DDBJ databases">
        <authorList>
            <person name="Cucini C."/>
            <person name="Frati F."/>
        </authorList>
    </citation>
    <scope>NUCLEOTIDE SEQUENCE [LARGE SCALE GENOMIC DNA]</scope>
</reference>
<evidence type="ECO:0000256" key="8">
    <source>
        <dbReference type="ARBA" id="ARBA00022825"/>
    </source>
</evidence>
<evidence type="ECO:0000256" key="7">
    <source>
        <dbReference type="ARBA" id="ARBA00022801"/>
    </source>
</evidence>
<dbReference type="PROSITE" id="PS00138">
    <property type="entry name" value="SUBTILASE_SER"/>
    <property type="match status" value="1"/>
</dbReference>
<dbReference type="InterPro" id="IPR036852">
    <property type="entry name" value="Peptidase_S8/S53_dom_sf"/>
</dbReference>
<comment type="caution">
    <text evidence="15">The sequence shown here is derived from an EMBL/GenBank/DDBJ whole genome shotgun (WGS) entry which is preliminary data.</text>
</comment>
<proteinExistence type="inferred from homology"/>
<gene>
    <name evidence="15" type="ORF">ODALV1_LOCUS19736</name>
</gene>
<dbReference type="InterPro" id="IPR006212">
    <property type="entry name" value="Furin_repeat"/>
</dbReference>
<dbReference type="SMART" id="SM00261">
    <property type="entry name" value="FU"/>
    <property type="match status" value="7"/>
</dbReference>
<dbReference type="SUPFAM" id="SSF52743">
    <property type="entry name" value="Subtilisin-like"/>
    <property type="match status" value="1"/>
</dbReference>
<feature type="compositionally biased region" description="Low complexity" evidence="12">
    <location>
        <begin position="1008"/>
        <end position="1020"/>
    </location>
</feature>
<dbReference type="PROSITE" id="PS00136">
    <property type="entry name" value="SUBTILASE_ASP"/>
    <property type="match status" value="1"/>
</dbReference>
<evidence type="ECO:0000313" key="16">
    <source>
        <dbReference type="Proteomes" id="UP001642540"/>
    </source>
</evidence>
<dbReference type="InterPro" id="IPR015500">
    <property type="entry name" value="Peptidase_S8_subtilisin-rel"/>
</dbReference>